<dbReference type="EMBL" id="CP000572">
    <property type="protein sequence ID" value="ABN90576.1"/>
    <property type="molecule type" value="Genomic_DNA"/>
</dbReference>
<dbReference type="AlphaFoldDB" id="A3NU22"/>
<reference evidence="2 3" key="1">
    <citation type="submission" date="2007-02" db="EMBL/GenBank/DDBJ databases">
        <authorList>
            <person name="DeShazer D."/>
            <person name="Woods D.E."/>
            <person name="Nierman W.C."/>
        </authorList>
    </citation>
    <scope>NUCLEOTIDE SEQUENCE [LARGE SCALE GENOMIC DNA]</scope>
    <source>
        <strain evidence="2 3">1106a</strain>
    </source>
</reference>
<organism evidence="2 3">
    <name type="scientific">Burkholderia pseudomallei (strain 1106a)</name>
    <dbReference type="NCBI Taxonomy" id="357348"/>
    <lineage>
        <taxon>Bacteria</taxon>
        <taxon>Pseudomonadati</taxon>
        <taxon>Pseudomonadota</taxon>
        <taxon>Betaproteobacteria</taxon>
        <taxon>Burkholderiales</taxon>
        <taxon>Burkholderiaceae</taxon>
        <taxon>Burkholderia</taxon>
        <taxon>pseudomallei group</taxon>
    </lineage>
</organism>
<evidence type="ECO:0000256" key="1">
    <source>
        <dbReference type="SAM" id="MobiDB-lite"/>
    </source>
</evidence>
<proteinExistence type="predicted"/>
<evidence type="ECO:0000313" key="3">
    <source>
        <dbReference type="Proteomes" id="UP000006738"/>
    </source>
</evidence>
<dbReference type="KEGG" id="bpl:BURPS1106A_1572"/>
<name>A3NU22_BURP0</name>
<accession>A3NU22</accession>
<dbReference type="Proteomes" id="UP000006738">
    <property type="component" value="Chromosome I"/>
</dbReference>
<evidence type="ECO:0000313" key="2">
    <source>
        <dbReference type="EMBL" id="ABN90576.1"/>
    </source>
</evidence>
<protein>
    <submittedName>
        <fullName evidence="2">Uncharacterized protein</fullName>
    </submittedName>
</protein>
<dbReference type="HOGENOM" id="CLU_2749979_0_0_4"/>
<sequence>MRAHACTFEPETGGARYAASKPTASRARDETCLHAIAAERADIRRAFSGSPAAFHQMASNASDIFNGSIR</sequence>
<feature type="region of interest" description="Disordered" evidence="1">
    <location>
        <begin position="1"/>
        <end position="23"/>
    </location>
</feature>
<gene>
    <name evidence="2" type="ordered locus">BURPS1106A_1572</name>
</gene>